<dbReference type="Gene3D" id="3.30.60.60">
    <property type="entry name" value="N-acetyl transferase-like"/>
    <property type="match status" value="1"/>
</dbReference>
<evidence type="ECO:0000259" key="24">
    <source>
        <dbReference type="PROSITE" id="PS51726"/>
    </source>
</evidence>
<feature type="domain" description="PHD-type" evidence="23">
    <location>
        <begin position="19"/>
        <end position="78"/>
    </location>
</feature>
<dbReference type="GO" id="GO:0005634">
    <property type="term" value="C:nucleus"/>
    <property type="evidence" value="ECO:0007669"/>
    <property type="project" value="UniProtKB-SubCell"/>
</dbReference>
<name>A0A1X2GHE3_9FUNG</name>
<keyword evidence="14 21" id="KW-0539">Nucleus</keyword>
<dbReference type="GO" id="GO:0106226">
    <property type="term" value="F:peptide 2-hydroxyisobutyryltransferase activity"/>
    <property type="evidence" value="ECO:0007669"/>
    <property type="project" value="RHEA"/>
</dbReference>
<evidence type="ECO:0000256" key="22">
    <source>
        <dbReference type="SAM" id="MobiDB-lite"/>
    </source>
</evidence>
<keyword evidence="4" id="KW-0479">Metal-binding</keyword>
<dbReference type="Pfam" id="PF17772">
    <property type="entry name" value="zf-MYST"/>
    <property type="match status" value="1"/>
</dbReference>
<feature type="compositionally biased region" description="Low complexity" evidence="22">
    <location>
        <begin position="177"/>
        <end position="188"/>
    </location>
</feature>
<dbReference type="PANTHER" id="PTHR10615:SF161">
    <property type="entry name" value="HISTONE ACETYLTRANSFERASE KAT7"/>
    <property type="match status" value="1"/>
</dbReference>
<evidence type="ECO:0000256" key="11">
    <source>
        <dbReference type="ARBA" id="ARBA00023159"/>
    </source>
</evidence>
<feature type="domain" description="PHD-type" evidence="23">
    <location>
        <begin position="75"/>
        <end position="124"/>
    </location>
</feature>
<dbReference type="EMBL" id="MCGT01000015">
    <property type="protein sequence ID" value="ORX53643.1"/>
    <property type="molecule type" value="Genomic_DNA"/>
</dbReference>
<dbReference type="OrthoDB" id="787137at2759"/>
<dbReference type="Proteomes" id="UP000242146">
    <property type="component" value="Unassembled WGS sequence"/>
</dbReference>
<evidence type="ECO:0000256" key="14">
    <source>
        <dbReference type="ARBA" id="ARBA00023242"/>
    </source>
</evidence>
<comment type="catalytic activity">
    <reaction evidence="17">
        <text>L-lysyl-[protein] + acetyl-CoA = N(6)-acetyl-L-lysyl-[protein] + CoA + H(+)</text>
        <dbReference type="Rhea" id="RHEA:45948"/>
        <dbReference type="Rhea" id="RHEA-COMP:9752"/>
        <dbReference type="Rhea" id="RHEA-COMP:10731"/>
        <dbReference type="ChEBI" id="CHEBI:15378"/>
        <dbReference type="ChEBI" id="CHEBI:29969"/>
        <dbReference type="ChEBI" id="CHEBI:57287"/>
        <dbReference type="ChEBI" id="CHEBI:57288"/>
        <dbReference type="ChEBI" id="CHEBI:61930"/>
    </reaction>
    <physiologicalReaction direction="left-to-right" evidence="17">
        <dbReference type="Rhea" id="RHEA:45949"/>
    </physiologicalReaction>
</comment>
<dbReference type="GO" id="GO:0140064">
    <property type="term" value="F:peptide crotonyltransferase activity"/>
    <property type="evidence" value="ECO:0007669"/>
    <property type="project" value="RHEA"/>
</dbReference>
<feature type="region of interest" description="Disordered" evidence="22">
    <location>
        <begin position="129"/>
        <end position="279"/>
    </location>
</feature>
<protein>
    <recommendedName>
        <fullName evidence="21">Histone acetyltransferase</fullName>
        <ecNumber evidence="21">2.3.1.48</ecNumber>
    </recommendedName>
</protein>
<evidence type="ECO:0000256" key="4">
    <source>
        <dbReference type="ARBA" id="ARBA00022723"/>
    </source>
</evidence>
<keyword evidence="3" id="KW-0808">Transferase</keyword>
<dbReference type="FunFam" id="3.30.60.60:FF:000001">
    <property type="entry name" value="Histone acetyltransferase"/>
    <property type="match status" value="1"/>
</dbReference>
<sequence length="657" mass="74638">MITRLSRAVRQKPPVDYTLGICYRCNGIYDYDDNSNVEPVLTCSECHRHAHGPCIELDDTTVDIARTYDWQCNDCKTCMACQSKKDEDRMLICTLCDRSMHVECCPGLDDIPEGNWFCSLCSSMPSPSSVHSTSSPPLSKINDPLLPLSDNQMTRSPKRSRRGQSTTKSTTKKRTSRSSSSALPEHSLPSPPHQHHPPSRSLTQLRLRPIAPAPSSTSAATTILIKPPVQKRSSSSSTKSTPGRKPRETLPKRSNKRKRSLSVDTRATPASADPARDNDYYRTFGHRISLAEANTTRGTPTTKDTDLFSTAKAKAEASSIHRSQRKEQPDPSLGDAWAMDVPKINKIRFGDFMIDTWYVAPYPEEYSQHATLYICEYCMKYMKSKYVAGRHKINCPVKHPPGDEIYRDGNISIFEVDGRKNKIYCQNLCLLAKMFLDHKTLYYDVEPFLFYIMTEVDESGCHFVGYFSKEKRSSMNYNVSCILTMPNHQRKGYGQYLIDFSYLLTKQEGKTGSPERPLSDLGLLSYRNYWKTVLFRLFQDQQDPISIEEISQKTSMTPDDIISTLQLNNMISPNQPMQPELVHHAKDHPPYQLLIDQTVVQAHLKKIQDRKFRTVDAKKLSWTPFALSRDRLAVLMGQKTIKRGEDEQVEVDVTGDG</sequence>
<dbReference type="InterPro" id="IPR019787">
    <property type="entry name" value="Znf_PHD-finger"/>
</dbReference>
<dbReference type="GO" id="GO:0010485">
    <property type="term" value="F:histone H4 acetyltransferase activity"/>
    <property type="evidence" value="ECO:0007669"/>
    <property type="project" value="UniProtKB-ARBA"/>
</dbReference>
<feature type="active site" description="Proton donor/acceptor" evidence="19">
    <location>
        <position position="515"/>
    </location>
</feature>
<keyword evidence="8" id="KW-0156">Chromatin regulator</keyword>
<feature type="domain" description="MYST-type HAT" evidence="24">
    <location>
        <begin position="339"/>
        <end position="624"/>
    </location>
</feature>
<dbReference type="STRING" id="101127.A0A1X2GHE3"/>
<feature type="compositionally biased region" description="Low complexity" evidence="22">
    <location>
        <begin position="209"/>
        <end position="243"/>
    </location>
</feature>
<dbReference type="InterPro" id="IPR016181">
    <property type="entry name" value="Acyl_CoA_acyltransferase"/>
</dbReference>
<dbReference type="PROSITE" id="PS51726">
    <property type="entry name" value="MYST_HAT"/>
    <property type="match status" value="1"/>
</dbReference>
<evidence type="ECO:0000256" key="15">
    <source>
        <dbReference type="ARBA" id="ARBA00047557"/>
    </source>
</evidence>
<keyword evidence="13" id="KW-0234">DNA repair</keyword>
<dbReference type="Gene3D" id="3.40.630.30">
    <property type="match status" value="1"/>
</dbReference>
<evidence type="ECO:0000256" key="19">
    <source>
        <dbReference type="PIRSR" id="PIRSR602717-51"/>
    </source>
</evidence>
<evidence type="ECO:0000256" key="18">
    <source>
        <dbReference type="ARBA" id="ARBA00048940"/>
    </source>
</evidence>
<dbReference type="InterPro" id="IPR002717">
    <property type="entry name" value="HAT_MYST-type"/>
</dbReference>
<evidence type="ECO:0000259" key="23">
    <source>
        <dbReference type="PROSITE" id="PS50016"/>
    </source>
</evidence>
<dbReference type="SUPFAM" id="SSF55729">
    <property type="entry name" value="Acyl-CoA N-acyltransferases (Nat)"/>
    <property type="match status" value="1"/>
</dbReference>
<evidence type="ECO:0000256" key="6">
    <source>
        <dbReference type="ARBA" id="ARBA00022771"/>
    </source>
</evidence>
<evidence type="ECO:0000256" key="13">
    <source>
        <dbReference type="ARBA" id="ARBA00023204"/>
    </source>
</evidence>
<evidence type="ECO:0000256" key="1">
    <source>
        <dbReference type="ARBA" id="ARBA00004123"/>
    </source>
</evidence>
<comment type="subcellular location">
    <subcellularLocation>
        <location evidence="1 21">Nucleus</location>
    </subcellularLocation>
</comment>
<evidence type="ECO:0000256" key="7">
    <source>
        <dbReference type="ARBA" id="ARBA00022833"/>
    </source>
</evidence>
<comment type="catalytic activity">
    <reaction evidence="21">
        <text>L-lysyl-[protein] + acetyl-CoA = N(6)-acetyl-L-lysyl-[protein] + CoA + H(+)</text>
        <dbReference type="Rhea" id="RHEA:45948"/>
        <dbReference type="Rhea" id="RHEA-COMP:9752"/>
        <dbReference type="Rhea" id="RHEA-COMP:10731"/>
        <dbReference type="ChEBI" id="CHEBI:15378"/>
        <dbReference type="ChEBI" id="CHEBI:29969"/>
        <dbReference type="ChEBI" id="CHEBI:57287"/>
        <dbReference type="ChEBI" id="CHEBI:57288"/>
        <dbReference type="ChEBI" id="CHEBI:61930"/>
        <dbReference type="EC" id="2.3.1.48"/>
    </reaction>
</comment>
<proteinExistence type="inferred from homology"/>
<keyword evidence="9" id="KW-0007">Acetylation</keyword>
<keyword evidence="10" id="KW-0805">Transcription regulation</keyword>
<feature type="compositionally biased region" description="Low complexity" evidence="22">
    <location>
        <begin position="129"/>
        <end position="139"/>
    </location>
</feature>
<evidence type="ECO:0000256" key="10">
    <source>
        <dbReference type="ARBA" id="ARBA00023015"/>
    </source>
</evidence>
<dbReference type="SMART" id="SM00249">
    <property type="entry name" value="PHD"/>
    <property type="match status" value="2"/>
</dbReference>
<evidence type="ECO:0000256" key="16">
    <source>
        <dbReference type="ARBA" id="ARBA00047752"/>
    </source>
</evidence>
<dbReference type="PANTHER" id="PTHR10615">
    <property type="entry name" value="HISTONE ACETYLTRANSFERASE"/>
    <property type="match status" value="1"/>
</dbReference>
<dbReference type="SUPFAM" id="SSF57903">
    <property type="entry name" value="FYVE/PHD zinc finger"/>
    <property type="match status" value="1"/>
</dbReference>
<dbReference type="GO" id="GO:0035267">
    <property type="term" value="C:NuA4 histone acetyltransferase complex"/>
    <property type="evidence" value="ECO:0007669"/>
    <property type="project" value="UniProtKB-ARBA"/>
</dbReference>
<dbReference type="GO" id="GO:1990467">
    <property type="term" value="C:NuA3a histone acetyltransferase complex"/>
    <property type="evidence" value="ECO:0007669"/>
    <property type="project" value="TreeGrafter"/>
</dbReference>
<dbReference type="GO" id="GO:0031507">
    <property type="term" value="P:heterochromatin formation"/>
    <property type="evidence" value="ECO:0007669"/>
    <property type="project" value="UniProtKB-ARBA"/>
</dbReference>
<dbReference type="GO" id="GO:0006281">
    <property type="term" value="P:DNA repair"/>
    <property type="evidence" value="ECO:0007669"/>
    <property type="project" value="UniProtKB-KW"/>
</dbReference>
<keyword evidence="11" id="KW-0010">Activator</keyword>
<dbReference type="InterPro" id="IPR013083">
    <property type="entry name" value="Znf_RING/FYVE/PHD"/>
</dbReference>
<reference evidence="25 26" key="1">
    <citation type="submission" date="2016-07" db="EMBL/GenBank/DDBJ databases">
        <title>Pervasive Adenine N6-methylation of Active Genes in Fungi.</title>
        <authorList>
            <consortium name="DOE Joint Genome Institute"/>
            <person name="Mondo S.J."/>
            <person name="Dannebaum R.O."/>
            <person name="Kuo R.C."/>
            <person name="Labutti K."/>
            <person name="Haridas S."/>
            <person name="Kuo A."/>
            <person name="Salamov A."/>
            <person name="Ahrendt S.R."/>
            <person name="Lipzen A."/>
            <person name="Sullivan W."/>
            <person name="Andreopoulos W.B."/>
            <person name="Clum A."/>
            <person name="Lindquist E."/>
            <person name="Daum C."/>
            <person name="Ramamoorthy G.K."/>
            <person name="Gryganskyi A."/>
            <person name="Culley D."/>
            <person name="Magnuson J.K."/>
            <person name="James T.Y."/>
            <person name="O'Malley M.A."/>
            <person name="Stajich J.E."/>
            <person name="Spatafora J.W."/>
            <person name="Visel A."/>
            <person name="Grigoriev I.V."/>
        </authorList>
    </citation>
    <scope>NUCLEOTIDE SEQUENCE [LARGE SCALE GENOMIC DNA]</scope>
    <source>
        <strain evidence="25 26">NRRL 3301</strain>
    </source>
</reference>
<dbReference type="Gene3D" id="3.30.40.10">
    <property type="entry name" value="Zinc/RING finger domain, C3HC4 (zinc finger)"/>
    <property type="match status" value="1"/>
</dbReference>
<evidence type="ECO:0000256" key="17">
    <source>
        <dbReference type="ARBA" id="ARBA00047787"/>
    </source>
</evidence>
<keyword evidence="12" id="KW-0804">Transcription</keyword>
<comment type="catalytic activity">
    <reaction evidence="15">
        <text>2-hydroxyisobutanoyl-CoA + L-lysyl-[protein] = N(6)-(2-hydroxyisobutanoyl)-L-lysyl-[protein] + CoA + H(+)</text>
        <dbReference type="Rhea" id="RHEA:24180"/>
        <dbReference type="Rhea" id="RHEA-COMP:9752"/>
        <dbReference type="Rhea" id="RHEA-COMP:15921"/>
        <dbReference type="ChEBI" id="CHEBI:15378"/>
        <dbReference type="ChEBI" id="CHEBI:29969"/>
        <dbReference type="ChEBI" id="CHEBI:57287"/>
        <dbReference type="ChEBI" id="CHEBI:131780"/>
        <dbReference type="ChEBI" id="CHEBI:144968"/>
    </reaction>
    <physiologicalReaction direction="left-to-right" evidence="15">
        <dbReference type="Rhea" id="RHEA:24181"/>
    </physiologicalReaction>
</comment>
<dbReference type="InterPro" id="IPR036388">
    <property type="entry name" value="WH-like_DNA-bd_sf"/>
</dbReference>
<dbReference type="PROSITE" id="PS50016">
    <property type="entry name" value="ZF_PHD_2"/>
    <property type="match status" value="2"/>
</dbReference>
<evidence type="ECO:0000256" key="3">
    <source>
        <dbReference type="ARBA" id="ARBA00022679"/>
    </source>
</evidence>
<dbReference type="FunFam" id="3.40.630.30:FF:000001">
    <property type="entry name" value="Histone acetyltransferase"/>
    <property type="match status" value="1"/>
</dbReference>
<comment type="catalytic activity">
    <reaction evidence="18">
        <text>L-lysyl-[histone] + acetyl-CoA = N(6)-acetyl-L-lysyl-[histone] + CoA + H(+)</text>
        <dbReference type="Rhea" id="RHEA:21992"/>
        <dbReference type="Rhea" id="RHEA-COMP:9845"/>
        <dbReference type="Rhea" id="RHEA-COMP:11338"/>
        <dbReference type="ChEBI" id="CHEBI:15378"/>
        <dbReference type="ChEBI" id="CHEBI:29969"/>
        <dbReference type="ChEBI" id="CHEBI:57287"/>
        <dbReference type="ChEBI" id="CHEBI:57288"/>
        <dbReference type="ChEBI" id="CHEBI:61930"/>
        <dbReference type="EC" id="2.3.1.48"/>
    </reaction>
    <physiologicalReaction direction="left-to-right" evidence="18">
        <dbReference type="Rhea" id="RHEA:21993"/>
    </physiologicalReaction>
</comment>
<dbReference type="Pfam" id="PF00628">
    <property type="entry name" value="PHD"/>
    <property type="match status" value="1"/>
</dbReference>
<evidence type="ECO:0000256" key="5">
    <source>
        <dbReference type="ARBA" id="ARBA00022763"/>
    </source>
</evidence>
<dbReference type="Pfam" id="PF01853">
    <property type="entry name" value="MOZ_SAS"/>
    <property type="match status" value="1"/>
</dbReference>
<dbReference type="GO" id="GO:0003712">
    <property type="term" value="F:transcription coregulator activity"/>
    <property type="evidence" value="ECO:0007669"/>
    <property type="project" value="TreeGrafter"/>
</dbReference>
<dbReference type="GO" id="GO:0008270">
    <property type="term" value="F:zinc ion binding"/>
    <property type="evidence" value="ECO:0007669"/>
    <property type="project" value="UniProtKB-KW"/>
</dbReference>
<dbReference type="AlphaFoldDB" id="A0A1X2GHE3"/>
<dbReference type="InterPro" id="IPR001965">
    <property type="entry name" value="Znf_PHD"/>
</dbReference>
<keyword evidence="26" id="KW-1185">Reference proteome</keyword>
<evidence type="ECO:0000313" key="25">
    <source>
        <dbReference type="EMBL" id="ORX53643.1"/>
    </source>
</evidence>
<comment type="caution">
    <text evidence="25">The sequence shown here is derived from an EMBL/GenBank/DDBJ whole genome shotgun (WGS) entry which is preliminary data.</text>
</comment>
<evidence type="ECO:0000256" key="21">
    <source>
        <dbReference type="RuleBase" id="RU361211"/>
    </source>
</evidence>
<evidence type="ECO:0000313" key="26">
    <source>
        <dbReference type="Proteomes" id="UP000242146"/>
    </source>
</evidence>
<keyword evidence="6 20" id="KW-0863">Zinc-finger</keyword>
<accession>A0A1X2GHE3</accession>
<dbReference type="FunFam" id="1.10.10.10:FF:000526">
    <property type="entry name" value="Histone acetyltransferase"/>
    <property type="match status" value="1"/>
</dbReference>
<dbReference type="Gene3D" id="1.10.10.10">
    <property type="entry name" value="Winged helix-like DNA-binding domain superfamily/Winged helix DNA-binding domain"/>
    <property type="match status" value="1"/>
</dbReference>
<evidence type="ECO:0000256" key="9">
    <source>
        <dbReference type="ARBA" id="ARBA00022990"/>
    </source>
</evidence>
<evidence type="ECO:0000256" key="2">
    <source>
        <dbReference type="ARBA" id="ARBA00010107"/>
    </source>
</evidence>
<dbReference type="InterPro" id="IPR050603">
    <property type="entry name" value="MYST_HAT"/>
</dbReference>
<keyword evidence="5" id="KW-0227">DNA damage</keyword>
<comment type="catalytic activity">
    <reaction evidence="16">
        <text>(2E)-butenoyl-CoA + L-lysyl-[protein] = N(6)-(2E)-butenoyl-L-lysyl-[protein] + CoA + H(+)</text>
        <dbReference type="Rhea" id="RHEA:53908"/>
        <dbReference type="Rhea" id="RHEA-COMP:9752"/>
        <dbReference type="Rhea" id="RHEA-COMP:13707"/>
        <dbReference type="ChEBI" id="CHEBI:15378"/>
        <dbReference type="ChEBI" id="CHEBI:29969"/>
        <dbReference type="ChEBI" id="CHEBI:57287"/>
        <dbReference type="ChEBI" id="CHEBI:57332"/>
        <dbReference type="ChEBI" id="CHEBI:137954"/>
    </reaction>
    <physiologicalReaction direction="left-to-right" evidence="16">
        <dbReference type="Rhea" id="RHEA:53909"/>
    </physiologicalReaction>
</comment>
<comment type="similarity">
    <text evidence="2 21">Belongs to the MYST (SAS/MOZ) family.</text>
</comment>
<dbReference type="GO" id="GO:0006357">
    <property type="term" value="P:regulation of transcription by RNA polymerase II"/>
    <property type="evidence" value="ECO:0007669"/>
    <property type="project" value="UniProtKB-ARBA"/>
</dbReference>
<organism evidence="25 26">
    <name type="scientific">Hesseltinella vesiculosa</name>
    <dbReference type="NCBI Taxonomy" id="101127"/>
    <lineage>
        <taxon>Eukaryota</taxon>
        <taxon>Fungi</taxon>
        <taxon>Fungi incertae sedis</taxon>
        <taxon>Mucoromycota</taxon>
        <taxon>Mucoromycotina</taxon>
        <taxon>Mucoromycetes</taxon>
        <taxon>Mucorales</taxon>
        <taxon>Cunninghamellaceae</taxon>
        <taxon>Hesseltinella</taxon>
    </lineage>
</organism>
<dbReference type="InterPro" id="IPR040706">
    <property type="entry name" value="Zf-MYST"/>
</dbReference>
<evidence type="ECO:0000256" key="20">
    <source>
        <dbReference type="PROSITE-ProRule" id="PRU00146"/>
    </source>
</evidence>
<evidence type="ECO:0000256" key="12">
    <source>
        <dbReference type="ARBA" id="ARBA00023163"/>
    </source>
</evidence>
<evidence type="ECO:0000256" key="8">
    <source>
        <dbReference type="ARBA" id="ARBA00022853"/>
    </source>
</evidence>
<dbReference type="GO" id="GO:0003682">
    <property type="term" value="F:chromatin binding"/>
    <property type="evidence" value="ECO:0007669"/>
    <property type="project" value="TreeGrafter"/>
</dbReference>
<dbReference type="InterPro" id="IPR011011">
    <property type="entry name" value="Znf_FYVE_PHD"/>
</dbReference>
<keyword evidence="7" id="KW-0862">Zinc</keyword>
<gene>
    <name evidence="25" type="ORF">DM01DRAFT_1407782</name>
</gene>
<dbReference type="EC" id="2.3.1.48" evidence="21"/>